<keyword evidence="12" id="KW-0121">Carboxypeptidase</keyword>
<organism evidence="12 13">
    <name type="scientific">Actinospica acidiphila</name>
    <dbReference type="NCBI Taxonomy" id="304899"/>
    <lineage>
        <taxon>Bacteria</taxon>
        <taxon>Bacillati</taxon>
        <taxon>Actinomycetota</taxon>
        <taxon>Actinomycetes</taxon>
        <taxon>Catenulisporales</taxon>
        <taxon>Actinospicaceae</taxon>
        <taxon>Actinospica</taxon>
    </lineage>
</organism>
<dbReference type="GO" id="GO:0006508">
    <property type="term" value="P:proteolysis"/>
    <property type="evidence" value="ECO:0007669"/>
    <property type="project" value="InterPro"/>
</dbReference>
<feature type="active site" description="Acyl-ester intermediate" evidence="7">
    <location>
        <position position="74"/>
    </location>
</feature>
<feature type="binding site" evidence="8">
    <location>
        <position position="238"/>
    </location>
    <ligand>
        <name>substrate</name>
    </ligand>
</feature>
<evidence type="ECO:0000256" key="6">
    <source>
        <dbReference type="ARBA" id="ARBA00023316"/>
    </source>
</evidence>
<evidence type="ECO:0000256" key="8">
    <source>
        <dbReference type="PIRSR" id="PIRSR618044-2"/>
    </source>
</evidence>
<evidence type="ECO:0000256" key="10">
    <source>
        <dbReference type="SAM" id="SignalP"/>
    </source>
</evidence>
<evidence type="ECO:0000256" key="3">
    <source>
        <dbReference type="ARBA" id="ARBA00022801"/>
    </source>
</evidence>
<name>A0A9X5CKQ5_9ACTN</name>
<keyword evidence="2 10" id="KW-0732">Signal</keyword>
<evidence type="ECO:0000256" key="2">
    <source>
        <dbReference type="ARBA" id="ARBA00022729"/>
    </source>
</evidence>
<dbReference type="InterPro" id="IPR012338">
    <property type="entry name" value="Beta-lactam/transpept-like"/>
</dbReference>
<keyword evidence="3" id="KW-0378">Hydrolase</keyword>
<evidence type="ECO:0000256" key="7">
    <source>
        <dbReference type="PIRSR" id="PIRSR618044-1"/>
    </source>
</evidence>
<reference evidence="12 13" key="1">
    <citation type="submission" date="2020-01" db="EMBL/GenBank/DDBJ databases">
        <title>Insect and environment-associated Actinomycetes.</title>
        <authorList>
            <person name="Currrie C."/>
            <person name="Chevrette M."/>
            <person name="Carlson C."/>
            <person name="Stubbendieck R."/>
            <person name="Wendt-Pienkowski E."/>
        </authorList>
    </citation>
    <scope>NUCLEOTIDE SEQUENCE [LARGE SCALE GENOMIC DNA]</scope>
    <source>
        <strain evidence="12 13">SID8189</strain>
    </source>
</reference>
<dbReference type="PRINTS" id="PR00725">
    <property type="entry name" value="DADACBPTASE1"/>
</dbReference>
<feature type="active site" description="Proton acceptor" evidence="7">
    <location>
        <position position="77"/>
    </location>
</feature>
<dbReference type="GO" id="GO:0009252">
    <property type="term" value="P:peptidoglycan biosynthetic process"/>
    <property type="evidence" value="ECO:0007669"/>
    <property type="project" value="UniProtKB-KW"/>
</dbReference>
<dbReference type="GO" id="GO:0071555">
    <property type="term" value="P:cell wall organization"/>
    <property type="evidence" value="ECO:0007669"/>
    <property type="project" value="UniProtKB-KW"/>
</dbReference>
<keyword evidence="4" id="KW-0133">Cell shape</keyword>
<dbReference type="RefSeq" id="WP_163089342.1">
    <property type="nucleotide sequence ID" value="NZ_JAAGNA010000579.1"/>
</dbReference>
<evidence type="ECO:0000256" key="9">
    <source>
        <dbReference type="RuleBase" id="RU004016"/>
    </source>
</evidence>
<feature type="domain" description="Peptidase S11 D-alanyl-D-alanine carboxypeptidase A N-terminal" evidence="11">
    <location>
        <begin position="56"/>
        <end position="261"/>
    </location>
</feature>
<sequence>MWTAAGALLLLAALTALVALPRSDRDTSARQDGALTEIVADDIPWPGEGQAAVTLEGSGQVLTHGAQRPVPIASLTKVMTAYVVLDGHPLRPGEEGPRIKVDPRAAHEAGVGGESTVVVTPGDRRTERELLHLLLLPSANNIARLLARWDAGSEEAFVRKMQRAAHDLGMRDTTYTDASGISPTTTSTAADQLKLAREAMRLPVLRDIVATREATVPGVGRVANSNTLLGTSGVVGLKTGSSTPAGGNLLWAARTDGTRLLLGAVLHQRANTTPAEGLTAALEASRILIDGLRARPRSTGSEG</sequence>
<dbReference type="SUPFAM" id="SSF56601">
    <property type="entry name" value="beta-lactamase/transpeptidase-like"/>
    <property type="match status" value="1"/>
</dbReference>
<feature type="active site" evidence="7">
    <location>
        <position position="138"/>
    </location>
</feature>
<keyword evidence="12" id="KW-0645">Protease</keyword>
<keyword evidence="13" id="KW-1185">Reference proteome</keyword>
<comment type="similarity">
    <text evidence="1 9">Belongs to the peptidase S11 family.</text>
</comment>
<dbReference type="PANTHER" id="PTHR21581:SF33">
    <property type="entry name" value="D-ALANYL-D-ALANINE CARBOXYPEPTIDASE DACB"/>
    <property type="match status" value="1"/>
</dbReference>
<evidence type="ECO:0000256" key="5">
    <source>
        <dbReference type="ARBA" id="ARBA00022984"/>
    </source>
</evidence>
<dbReference type="GO" id="GO:0008360">
    <property type="term" value="P:regulation of cell shape"/>
    <property type="evidence" value="ECO:0007669"/>
    <property type="project" value="UniProtKB-KW"/>
</dbReference>
<dbReference type="InterPro" id="IPR018044">
    <property type="entry name" value="Peptidase_S11"/>
</dbReference>
<gene>
    <name evidence="12" type="ORF">G3I18_16870</name>
</gene>
<keyword evidence="6" id="KW-0961">Cell wall biogenesis/degradation</keyword>
<evidence type="ECO:0000256" key="1">
    <source>
        <dbReference type="ARBA" id="ARBA00007164"/>
    </source>
</evidence>
<dbReference type="Proteomes" id="UP000471745">
    <property type="component" value="Unassembled WGS sequence"/>
</dbReference>
<dbReference type="PANTHER" id="PTHR21581">
    <property type="entry name" value="D-ALANYL-D-ALANINE CARBOXYPEPTIDASE"/>
    <property type="match status" value="1"/>
</dbReference>
<dbReference type="GO" id="GO:0009002">
    <property type="term" value="F:serine-type D-Ala-D-Ala carboxypeptidase activity"/>
    <property type="evidence" value="ECO:0007669"/>
    <property type="project" value="InterPro"/>
</dbReference>
<dbReference type="AlphaFoldDB" id="A0A9X5CKQ5"/>
<protein>
    <submittedName>
        <fullName evidence="12">D-alanyl-D-alanine carboxypeptidase</fullName>
    </submittedName>
</protein>
<evidence type="ECO:0000313" key="13">
    <source>
        <dbReference type="Proteomes" id="UP000471745"/>
    </source>
</evidence>
<evidence type="ECO:0000256" key="4">
    <source>
        <dbReference type="ARBA" id="ARBA00022960"/>
    </source>
</evidence>
<dbReference type="Gene3D" id="3.40.710.10">
    <property type="entry name" value="DD-peptidase/beta-lactamase superfamily"/>
    <property type="match status" value="1"/>
</dbReference>
<evidence type="ECO:0000259" key="11">
    <source>
        <dbReference type="Pfam" id="PF00768"/>
    </source>
</evidence>
<feature type="chain" id="PRO_5040837860" evidence="10">
    <location>
        <begin position="19"/>
        <end position="303"/>
    </location>
</feature>
<evidence type="ECO:0000313" key="12">
    <source>
        <dbReference type="EMBL" id="NEC50235.1"/>
    </source>
</evidence>
<dbReference type="Pfam" id="PF00768">
    <property type="entry name" value="Peptidase_S11"/>
    <property type="match status" value="1"/>
</dbReference>
<dbReference type="InterPro" id="IPR001967">
    <property type="entry name" value="Peptidase_S11_N"/>
</dbReference>
<accession>A0A9X5CKQ5</accession>
<dbReference type="EMBL" id="JAAGNA010000579">
    <property type="protein sequence ID" value="NEC50235.1"/>
    <property type="molecule type" value="Genomic_DNA"/>
</dbReference>
<keyword evidence="5" id="KW-0573">Peptidoglycan synthesis</keyword>
<proteinExistence type="inferred from homology"/>
<feature type="signal peptide" evidence="10">
    <location>
        <begin position="1"/>
        <end position="18"/>
    </location>
</feature>
<comment type="caution">
    <text evidence="12">The sequence shown here is derived from an EMBL/GenBank/DDBJ whole genome shotgun (WGS) entry which is preliminary data.</text>
</comment>